<evidence type="ECO:0000259" key="13">
    <source>
        <dbReference type="PROSITE" id="PS50166"/>
    </source>
</evidence>
<dbReference type="Gene3D" id="1.25.10.10">
    <property type="entry name" value="Leucine-rich Repeat Variant"/>
    <property type="match status" value="1"/>
</dbReference>
<feature type="region of interest" description="Disordered" evidence="12">
    <location>
        <begin position="1"/>
        <end position="40"/>
    </location>
</feature>
<evidence type="ECO:0000313" key="14">
    <source>
        <dbReference type="EMBL" id="KAK0393919.1"/>
    </source>
</evidence>
<dbReference type="PROSITE" id="PS50166">
    <property type="entry name" value="IMPORTIN_B_NT"/>
    <property type="match status" value="1"/>
</dbReference>
<dbReference type="Pfam" id="PF13513">
    <property type="entry name" value="HEAT_EZ"/>
    <property type="match status" value="1"/>
</dbReference>
<dbReference type="EMBL" id="JAUCMV010000005">
    <property type="protein sequence ID" value="KAK0393919.1"/>
    <property type="molecule type" value="Genomic_DNA"/>
</dbReference>
<comment type="subcellular location">
    <subcellularLocation>
        <location evidence="2">Cytoplasm</location>
    </subcellularLocation>
    <subcellularLocation>
        <location evidence="1">Nucleus</location>
    </subcellularLocation>
</comment>
<feature type="compositionally biased region" description="Acidic residues" evidence="12">
    <location>
        <begin position="434"/>
        <end position="449"/>
    </location>
</feature>
<dbReference type="InterPro" id="IPR016024">
    <property type="entry name" value="ARM-type_fold"/>
</dbReference>
<dbReference type="PANTHER" id="PTHR10527">
    <property type="entry name" value="IMPORTIN BETA"/>
    <property type="match status" value="1"/>
</dbReference>
<feature type="region of interest" description="Disordered" evidence="12">
    <location>
        <begin position="416"/>
        <end position="450"/>
    </location>
</feature>
<dbReference type="GO" id="GO:0031981">
    <property type="term" value="C:nuclear lumen"/>
    <property type="evidence" value="ECO:0007669"/>
    <property type="project" value="UniProtKB-ARBA"/>
</dbReference>
<evidence type="ECO:0000256" key="12">
    <source>
        <dbReference type="SAM" id="MobiDB-lite"/>
    </source>
</evidence>
<accession>A0AA39LEC2</accession>
<keyword evidence="15" id="KW-1185">Reference proteome</keyword>
<evidence type="ECO:0000313" key="15">
    <source>
        <dbReference type="Proteomes" id="UP001175271"/>
    </source>
</evidence>
<comment type="caution">
    <text evidence="14">The sequence shown here is derived from an EMBL/GenBank/DDBJ whole genome shotgun (WGS) entry which is preliminary data.</text>
</comment>
<feature type="domain" description="Importin N-terminal" evidence="13">
    <location>
        <begin position="111"/>
        <end position="179"/>
    </location>
</feature>
<dbReference type="Pfam" id="PF03810">
    <property type="entry name" value="IBN_N"/>
    <property type="match status" value="1"/>
</dbReference>
<protein>
    <recommendedName>
        <fullName evidence="9">Transportin-1</fullName>
    </recommendedName>
    <alternativeName>
        <fullName evidence="10">Importin beta-2</fullName>
    </alternativeName>
    <alternativeName>
        <fullName evidence="11">Karyopherin beta-2</fullName>
    </alternativeName>
</protein>
<gene>
    <name evidence="14" type="ORF">QR680_000469</name>
</gene>
<sequence>MLPSAKWSRVPQRRRAPSRLDRGEDDFDHDNGEDATLCDRRSTDGRTDVAAASICHRHVQCEGDSSKLGPSQLYAMQQVNAAWVPNPQELSQVVQLLQHSQSVDTQVQRHIQEKINQLNSHPHFGCFLVYVLADLKTEQPATRSICGLVLKNLIREKWKDLPMDVRDYVKMKTLAAIADEHQLIRATVGIVITTILVYDGFNAWNTLLPTLCEMLNGNNFFLLEGALGALQKVCEDSADRLSQEQIFIITSKVLNFFRNDNAKLRTLAVSILNSILLVQNEALNDVIDPFLQNLFALANDDDQDVQRQLCRSLTLLLDSHLNKIANQLPNIVEFILHKTEDPNEETALEACEFWLALAENTDVCTENVRPILPKLVPILVKCMRYSPADIAILKGDEDDYMVPDKDQDIKPRFHRAKTHTQKHNADGVAIPSNPDDDDDLEDDDDDDSTTEWNLRKCSAASLDVMSGIFGDEFLVTLLPILKEILFHDRWEIKESGILALGAVAEGCMNGITPHLPELIPYLINSLQDRKALVRSITCWTLSRYCHYVVQQPHEVYFKPLLKELLSRILDNNKRVQEAACSAFATLEEEACHELVPYLTDILGTLVEAFNRYQAKNLLILYDAVGTLADSVGSSLAQDNLVQMLMTPLMTKWQILSDDDKELFPLLECLSSVAAALHESFWPFCQPVFQRCTQLIGKSIAAAKSAASTNDIDYDMANKDFLIVALDLLSGLAEGLGERIETFVANSHIVQLIYECSKDSTSEVRQSSFALLGDLAKACYPHLQPHIHSFVPILIQNLDPEQVSVCNNSIWALGELSLKMRTEMKQYVPRLISPLIFVMNRDKGPKTLLENTAITLGRLGIYCPEEVAPYLQQFIRQWCLALRNIRDNEEKDSAFRGLCMMINLNPAGVLHDFIFLCDAIASWNAPKEDLQAVFYRISQNSIISIADFICKENIHAVFFWILHGFRTQVGETNWAAFAAQCPVPLRQRLHAQYQI</sequence>
<evidence type="ECO:0000256" key="10">
    <source>
        <dbReference type="ARBA" id="ARBA00076938"/>
    </source>
</evidence>
<comment type="similarity">
    <text evidence="8">Belongs to the importin beta family. Importin beta-2 subfamily.</text>
</comment>
<proteinExistence type="inferred from homology"/>
<dbReference type="SMART" id="SM00913">
    <property type="entry name" value="IBN_N"/>
    <property type="match status" value="1"/>
</dbReference>
<evidence type="ECO:0000256" key="1">
    <source>
        <dbReference type="ARBA" id="ARBA00004123"/>
    </source>
</evidence>
<keyword evidence="3" id="KW-0813">Transport</keyword>
<keyword evidence="4" id="KW-0963">Cytoplasm</keyword>
<dbReference type="GO" id="GO:0005737">
    <property type="term" value="C:cytoplasm"/>
    <property type="evidence" value="ECO:0007669"/>
    <property type="project" value="UniProtKB-SubCell"/>
</dbReference>
<dbReference type="GO" id="GO:0006606">
    <property type="term" value="P:protein import into nucleus"/>
    <property type="evidence" value="ECO:0007669"/>
    <property type="project" value="InterPro"/>
</dbReference>
<dbReference type="FunFam" id="1.25.10.10:FF:000028">
    <property type="entry name" value="Transportin-1 isoform 1"/>
    <property type="match status" value="1"/>
</dbReference>
<evidence type="ECO:0000256" key="7">
    <source>
        <dbReference type="ARBA" id="ARBA00023242"/>
    </source>
</evidence>
<evidence type="ECO:0000256" key="3">
    <source>
        <dbReference type="ARBA" id="ARBA00022448"/>
    </source>
</evidence>
<evidence type="ECO:0000256" key="2">
    <source>
        <dbReference type="ARBA" id="ARBA00004496"/>
    </source>
</evidence>
<dbReference type="SUPFAM" id="SSF48371">
    <property type="entry name" value="ARM repeat"/>
    <property type="match status" value="1"/>
</dbReference>
<evidence type="ECO:0000256" key="4">
    <source>
        <dbReference type="ARBA" id="ARBA00022490"/>
    </source>
</evidence>
<feature type="compositionally biased region" description="Basic and acidic residues" evidence="12">
    <location>
        <begin position="29"/>
        <end position="40"/>
    </location>
</feature>
<dbReference type="GO" id="GO:0031267">
    <property type="term" value="F:small GTPase binding"/>
    <property type="evidence" value="ECO:0007669"/>
    <property type="project" value="InterPro"/>
</dbReference>
<dbReference type="Proteomes" id="UP001175271">
    <property type="component" value="Unassembled WGS sequence"/>
</dbReference>
<dbReference type="Pfam" id="PF25574">
    <property type="entry name" value="TPR_IMB1"/>
    <property type="match status" value="1"/>
</dbReference>
<evidence type="ECO:0000256" key="11">
    <source>
        <dbReference type="ARBA" id="ARBA00080641"/>
    </source>
</evidence>
<evidence type="ECO:0000256" key="5">
    <source>
        <dbReference type="ARBA" id="ARBA00022737"/>
    </source>
</evidence>
<reference evidence="14" key="1">
    <citation type="submission" date="2023-06" db="EMBL/GenBank/DDBJ databases">
        <title>Genomic analysis of the entomopathogenic nematode Steinernema hermaphroditum.</title>
        <authorList>
            <person name="Schwarz E.M."/>
            <person name="Heppert J.K."/>
            <person name="Baniya A."/>
            <person name="Schwartz H.T."/>
            <person name="Tan C.-H."/>
            <person name="Antoshechkin I."/>
            <person name="Sternberg P.W."/>
            <person name="Goodrich-Blair H."/>
            <person name="Dillman A.R."/>
        </authorList>
    </citation>
    <scope>NUCLEOTIDE SEQUENCE</scope>
    <source>
        <strain evidence="14">PS9179</strain>
        <tissue evidence="14">Whole animal</tissue>
    </source>
</reference>
<organism evidence="14 15">
    <name type="scientific">Steinernema hermaphroditum</name>
    <dbReference type="NCBI Taxonomy" id="289476"/>
    <lineage>
        <taxon>Eukaryota</taxon>
        <taxon>Metazoa</taxon>
        <taxon>Ecdysozoa</taxon>
        <taxon>Nematoda</taxon>
        <taxon>Chromadorea</taxon>
        <taxon>Rhabditida</taxon>
        <taxon>Tylenchina</taxon>
        <taxon>Panagrolaimomorpha</taxon>
        <taxon>Strongyloidoidea</taxon>
        <taxon>Steinernematidae</taxon>
        <taxon>Steinernema</taxon>
    </lineage>
</organism>
<evidence type="ECO:0000256" key="8">
    <source>
        <dbReference type="ARBA" id="ARBA00038423"/>
    </source>
</evidence>
<dbReference type="InterPro" id="IPR011989">
    <property type="entry name" value="ARM-like"/>
</dbReference>
<dbReference type="InterPro" id="IPR058584">
    <property type="entry name" value="IMB1_TNPO1-like_TPR"/>
</dbReference>
<keyword evidence="7" id="KW-0539">Nucleus</keyword>
<name>A0AA39LEC2_9BILA</name>
<evidence type="ECO:0000256" key="6">
    <source>
        <dbReference type="ARBA" id="ARBA00022927"/>
    </source>
</evidence>
<keyword evidence="5" id="KW-0677">Repeat</keyword>
<keyword evidence="6" id="KW-0653">Protein transport</keyword>
<dbReference type="InterPro" id="IPR040122">
    <property type="entry name" value="Importin_beta"/>
</dbReference>
<dbReference type="AlphaFoldDB" id="A0AA39LEC2"/>
<evidence type="ECO:0000256" key="9">
    <source>
        <dbReference type="ARBA" id="ARBA00067327"/>
    </source>
</evidence>
<dbReference type="InterPro" id="IPR001494">
    <property type="entry name" value="Importin-beta_N"/>
</dbReference>